<sequence length="230" mass="25444">MANTKLDWRDVLVFGEMKSKHNRDTSKVSFINITGKMSILLCAQDGRHAAPSLRILGSHVTLMFFDRGGSLETDSINIHSDPELFLHILVGLTKASLSQLGFDESLLDNSGSRRVLIIWKGRAGKVVTIDKLLFISDIMHGRGMTVWGGLIASDSDLDGSDLDSGTTFLQTQRGVEVVIKDCWIDPLWKYTEGHILAALNDTGVEGVLTFIYETQVQAHDPTNPQILFNM</sequence>
<reference evidence="2" key="1">
    <citation type="submission" date="2021-03" db="EMBL/GenBank/DDBJ databases">
        <title>Evolutionary innovations through gain and loss of genes in the ectomycorrhizal Boletales.</title>
        <authorList>
            <person name="Wu G."/>
            <person name="Miyauchi S."/>
            <person name="Morin E."/>
            <person name="Yang Z.-L."/>
            <person name="Xu J."/>
            <person name="Martin F.M."/>
        </authorList>
    </citation>
    <scope>NUCLEOTIDE SEQUENCE</scope>
    <source>
        <strain evidence="2">BR01</strain>
    </source>
</reference>
<name>A0A8I2YEC4_9AGAM</name>
<evidence type="ECO:0000313" key="2">
    <source>
        <dbReference type="EMBL" id="KAG6370389.1"/>
    </source>
</evidence>
<dbReference type="PANTHER" id="PTHR38248:SF2">
    <property type="entry name" value="FUNK1 11"/>
    <property type="match status" value="1"/>
</dbReference>
<comment type="caution">
    <text evidence="2">The sequence shown here is derived from an EMBL/GenBank/DDBJ whole genome shotgun (WGS) entry which is preliminary data.</text>
</comment>
<protein>
    <recommendedName>
        <fullName evidence="1">Fungal-type protein kinase domain-containing protein</fullName>
    </recommendedName>
</protein>
<dbReference type="EMBL" id="JAGFBS010000052">
    <property type="protein sequence ID" value="KAG6370389.1"/>
    <property type="molecule type" value="Genomic_DNA"/>
</dbReference>
<accession>A0A8I2YEC4</accession>
<dbReference type="InterPro" id="IPR040976">
    <property type="entry name" value="Pkinase_fungal"/>
</dbReference>
<keyword evidence="3" id="KW-1185">Reference proteome</keyword>
<dbReference type="AlphaFoldDB" id="A0A8I2YEC4"/>
<proteinExistence type="predicted"/>
<evidence type="ECO:0000259" key="1">
    <source>
        <dbReference type="Pfam" id="PF17667"/>
    </source>
</evidence>
<dbReference type="OrthoDB" id="5584477at2759"/>
<feature type="domain" description="Fungal-type protein kinase" evidence="1">
    <location>
        <begin position="3"/>
        <end position="220"/>
    </location>
</feature>
<dbReference type="PANTHER" id="PTHR38248">
    <property type="entry name" value="FUNK1 6"/>
    <property type="match status" value="1"/>
</dbReference>
<organism evidence="2 3">
    <name type="scientific">Boletus reticuloceps</name>
    <dbReference type="NCBI Taxonomy" id="495285"/>
    <lineage>
        <taxon>Eukaryota</taxon>
        <taxon>Fungi</taxon>
        <taxon>Dikarya</taxon>
        <taxon>Basidiomycota</taxon>
        <taxon>Agaricomycotina</taxon>
        <taxon>Agaricomycetes</taxon>
        <taxon>Agaricomycetidae</taxon>
        <taxon>Boletales</taxon>
        <taxon>Boletineae</taxon>
        <taxon>Boletaceae</taxon>
        <taxon>Boletoideae</taxon>
        <taxon>Boletus</taxon>
    </lineage>
</organism>
<gene>
    <name evidence="2" type="ORF">JVT61DRAFT_12110</name>
</gene>
<dbReference type="Proteomes" id="UP000683000">
    <property type="component" value="Unassembled WGS sequence"/>
</dbReference>
<evidence type="ECO:0000313" key="3">
    <source>
        <dbReference type="Proteomes" id="UP000683000"/>
    </source>
</evidence>
<dbReference type="Pfam" id="PF17667">
    <property type="entry name" value="Pkinase_fungal"/>
    <property type="match status" value="1"/>
</dbReference>